<dbReference type="EMBL" id="CP036275">
    <property type="protein sequence ID" value="QDU40857.1"/>
    <property type="molecule type" value="Genomic_DNA"/>
</dbReference>
<dbReference type="PROSITE" id="PS00181">
    <property type="entry name" value="GLNA_ATP"/>
    <property type="match status" value="1"/>
</dbReference>
<dbReference type="InterPro" id="IPR014746">
    <property type="entry name" value="Gln_synth/guanido_kin_cat_dom"/>
</dbReference>
<dbReference type="PANTHER" id="PTHR42974:SF1">
    <property type="entry name" value="TYPE-3 GLUTAMINE SYNTHETASE"/>
    <property type="match status" value="1"/>
</dbReference>
<name>A0A517ZEF5_9PLAN</name>
<dbReference type="Gene3D" id="1.20.120.1560">
    <property type="match status" value="1"/>
</dbReference>
<feature type="domain" description="GS beta-grasp" evidence="4">
    <location>
        <begin position="114"/>
        <end position="207"/>
    </location>
</feature>
<dbReference type="OrthoDB" id="9807095at2"/>
<dbReference type="GO" id="GO:0004356">
    <property type="term" value="F:glutamine synthetase activity"/>
    <property type="evidence" value="ECO:0007669"/>
    <property type="project" value="UniProtKB-EC"/>
</dbReference>
<reference evidence="6 7" key="1">
    <citation type="submission" date="2019-02" db="EMBL/GenBank/DDBJ databases">
        <title>Deep-cultivation of Planctomycetes and their phenomic and genomic characterization uncovers novel biology.</title>
        <authorList>
            <person name="Wiegand S."/>
            <person name="Jogler M."/>
            <person name="Boedeker C."/>
            <person name="Pinto D."/>
            <person name="Vollmers J."/>
            <person name="Rivas-Marin E."/>
            <person name="Kohn T."/>
            <person name="Peeters S.H."/>
            <person name="Heuer A."/>
            <person name="Rast P."/>
            <person name="Oberbeckmann S."/>
            <person name="Bunk B."/>
            <person name="Jeske O."/>
            <person name="Meyerdierks A."/>
            <person name="Storesund J.E."/>
            <person name="Kallscheuer N."/>
            <person name="Luecker S."/>
            <person name="Lage O.M."/>
            <person name="Pohl T."/>
            <person name="Merkel B.J."/>
            <person name="Hornburger P."/>
            <person name="Mueller R.-W."/>
            <person name="Bruemmer F."/>
            <person name="Labrenz M."/>
            <person name="Spormann A.M."/>
            <person name="Op den Camp H."/>
            <person name="Overmann J."/>
            <person name="Amann R."/>
            <person name="Jetten M.S.M."/>
            <person name="Mascher T."/>
            <person name="Medema M.H."/>
            <person name="Devos D.P."/>
            <person name="Kaster A.-K."/>
            <person name="Ovreas L."/>
            <person name="Rohde M."/>
            <person name="Galperin M.Y."/>
            <person name="Jogler C."/>
        </authorList>
    </citation>
    <scope>NUCLEOTIDE SEQUENCE [LARGE SCALE GENOMIC DNA]</scope>
    <source>
        <strain evidence="6 7">Mal4</strain>
    </source>
</reference>
<dbReference type="SMART" id="SM01230">
    <property type="entry name" value="Gln-synt_C"/>
    <property type="match status" value="1"/>
</dbReference>
<organism evidence="6 7">
    <name type="scientific">Maioricimonas rarisocia</name>
    <dbReference type="NCBI Taxonomy" id="2528026"/>
    <lineage>
        <taxon>Bacteria</taxon>
        <taxon>Pseudomonadati</taxon>
        <taxon>Planctomycetota</taxon>
        <taxon>Planctomycetia</taxon>
        <taxon>Planctomycetales</taxon>
        <taxon>Planctomycetaceae</taxon>
        <taxon>Maioricimonas</taxon>
    </lineage>
</organism>
<evidence type="ECO:0000259" key="4">
    <source>
        <dbReference type="PROSITE" id="PS51986"/>
    </source>
</evidence>
<feature type="region of interest" description="Disordered" evidence="3">
    <location>
        <begin position="1"/>
        <end position="29"/>
    </location>
</feature>
<dbReference type="InterPro" id="IPR008146">
    <property type="entry name" value="Gln_synth_cat_dom"/>
</dbReference>
<dbReference type="PANTHER" id="PTHR42974">
    <property type="entry name" value="GLUTAMINE SYNTHETASE"/>
    <property type="match status" value="1"/>
</dbReference>
<accession>A0A517ZEF5</accession>
<dbReference type="PROSITE" id="PS51987">
    <property type="entry name" value="GS_CATALYTIC"/>
    <property type="match status" value="1"/>
</dbReference>
<gene>
    <name evidence="6" type="primary">glnA_3</name>
    <name evidence="6" type="ORF">Mal4_52200</name>
</gene>
<dbReference type="AlphaFoldDB" id="A0A517ZEF5"/>
<dbReference type="Gene3D" id="3.30.590.10">
    <property type="entry name" value="Glutamine synthetase/guanido kinase, catalytic domain"/>
    <property type="match status" value="1"/>
</dbReference>
<evidence type="ECO:0000259" key="5">
    <source>
        <dbReference type="PROSITE" id="PS51987"/>
    </source>
</evidence>
<evidence type="ECO:0000313" key="7">
    <source>
        <dbReference type="Proteomes" id="UP000320496"/>
    </source>
</evidence>
<feature type="compositionally biased region" description="Low complexity" evidence="3">
    <location>
        <begin position="8"/>
        <end position="24"/>
    </location>
</feature>
<sequence length="752" mass="81978">MKTATLHSSSSTNGAGSAAGSGRNSVGGGSARQSAIAAVTNYRTTSAPLDFRETPAQELFGANVFSKEKMRDRLPKAVFKSLLKTIEEGEKLDPTTADVVAAAMKDWAIEKGATHYAHVFYPLTGMTAEKHDSFLSPNGQGSAIADFSGGQLIQGEPDGSSFPTGGIRQTFEARGYTIWDVTSPAYILENANGTTLCIPTAFVSWTGEALDKKTPVLRSMQALNKQAQRVLKLFGHTDETLVSSTAGPEQEYFLIDRNFFFARPDLINAGRTLFGAKPPKGQEFDDHYFGAIPDRVLAFMLETERELLKLGIPIKTRHNEVAPGQYELAPVFESANLATDHQQLMMITLRRVAERYGMSCLTHEKPFAGVNGSGKHVNWSLGSASQGNLLDPGDTPHENAQFLLFCAAVIRAVHKHQGLLRAVVASAGNDHRLGANEAPPAIISIFLGDQLTDVFEQIKSGGANSSLPKGTLTVGVDVLPPLPKDAGDRNRTSPFAFTGNRFEFRAVGSNQSIAGPLVAMNTIVAESLDYCATQLEEATGGDPGKLNAALQELLTQIMNDHGAVVFNGDGYSAEWHEEAEKRGLLNLKTTADALPALKTPEVKELFKKYEVLSERELESRLETYLEQYCLSVHVEANLTLEMARTLIFPAAIRYQNELASACANLKLVGYEFDTDTLDRVTELVKYLQDSIAALEDVLLQGHDGDLIAEANFIRDTTIPAMNFVRKYADELEGFVADDLWPLPTYQEMLFIR</sequence>
<evidence type="ECO:0000256" key="2">
    <source>
        <dbReference type="RuleBase" id="RU000384"/>
    </source>
</evidence>
<comment type="similarity">
    <text evidence="1 2">Belongs to the glutamine synthetase family.</text>
</comment>
<dbReference type="Pfam" id="PF00120">
    <property type="entry name" value="Gln-synt_C"/>
    <property type="match status" value="1"/>
</dbReference>
<dbReference type="GO" id="GO:0006542">
    <property type="term" value="P:glutamine biosynthetic process"/>
    <property type="evidence" value="ECO:0007669"/>
    <property type="project" value="InterPro"/>
</dbReference>
<dbReference type="Proteomes" id="UP000320496">
    <property type="component" value="Chromosome"/>
</dbReference>
<keyword evidence="6" id="KW-0436">Ligase</keyword>
<dbReference type="Pfam" id="PF18318">
    <property type="entry name" value="Gln-synt_C-ter"/>
    <property type="match status" value="1"/>
</dbReference>
<dbReference type="Pfam" id="PF12437">
    <property type="entry name" value="GSIII_N"/>
    <property type="match status" value="1"/>
</dbReference>
<dbReference type="SUPFAM" id="SSF55931">
    <property type="entry name" value="Glutamine synthetase/guanido kinase"/>
    <property type="match status" value="1"/>
</dbReference>
<feature type="domain" description="GS catalytic" evidence="5">
    <location>
        <begin position="219"/>
        <end position="647"/>
    </location>
</feature>
<evidence type="ECO:0000256" key="1">
    <source>
        <dbReference type="PROSITE-ProRule" id="PRU01330"/>
    </source>
</evidence>
<evidence type="ECO:0000313" key="6">
    <source>
        <dbReference type="EMBL" id="QDU40857.1"/>
    </source>
</evidence>
<dbReference type="KEGG" id="mri:Mal4_52200"/>
<dbReference type="InterPro" id="IPR022147">
    <property type="entry name" value="GSIII_N"/>
</dbReference>
<dbReference type="EC" id="6.3.1.2" evidence="6"/>
<evidence type="ECO:0000256" key="3">
    <source>
        <dbReference type="SAM" id="MobiDB-lite"/>
    </source>
</evidence>
<dbReference type="RefSeq" id="WP_145372104.1">
    <property type="nucleotide sequence ID" value="NZ_CP036275.1"/>
</dbReference>
<dbReference type="InterPro" id="IPR040577">
    <property type="entry name" value="Gln-synt_C"/>
</dbReference>
<keyword evidence="7" id="KW-1185">Reference proteome</keyword>
<dbReference type="InterPro" id="IPR008147">
    <property type="entry name" value="Gln_synt_N"/>
</dbReference>
<dbReference type="InterPro" id="IPR027303">
    <property type="entry name" value="Gln_synth_gly_rich_site"/>
</dbReference>
<protein>
    <submittedName>
        <fullName evidence="6">Glutamine synthetase</fullName>
        <ecNumber evidence="6">6.3.1.2</ecNumber>
    </submittedName>
</protein>
<dbReference type="PROSITE" id="PS51986">
    <property type="entry name" value="GS_BETA_GRASP"/>
    <property type="match status" value="1"/>
</dbReference>
<proteinExistence type="inferred from homology"/>
<dbReference type="InterPro" id="IPR052725">
    <property type="entry name" value="GS_Type-3"/>
</dbReference>